<dbReference type="AlphaFoldDB" id="A0A561BW76"/>
<gene>
    <name evidence="2" type="ORF">FB561_4266</name>
</gene>
<dbReference type="OrthoDB" id="2717873at2"/>
<feature type="transmembrane region" description="Helical" evidence="1">
    <location>
        <begin position="150"/>
        <end position="174"/>
    </location>
</feature>
<sequence>MTTTFRGTQRRTKAGTERPVPRWALVLAHVIPLLTLPSGLWRLGLAAGSSMGMLDDAGNPAHVHGWEVWYIVGLSLFSEAVALTAFGLVKPWGEVAPRWIPLIGGRRVHPLAAVVPATLGGLGLIAIWTYGFRDAFSGDFIPFATDAGAALMIACYAPLQLWGPALLVLTWAYYRRRTREHAGTLD</sequence>
<accession>A0A561BW76</accession>
<feature type="transmembrane region" description="Helical" evidence="1">
    <location>
        <begin position="110"/>
        <end position="130"/>
    </location>
</feature>
<feature type="transmembrane region" description="Helical" evidence="1">
    <location>
        <begin position="68"/>
        <end position="89"/>
    </location>
</feature>
<keyword evidence="1" id="KW-0812">Transmembrane</keyword>
<evidence type="ECO:0000313" key="2">
    <source>
        <dbReference type="EMBL" id="TWD83111.1"/>
    </source>
</evidence>
<comment type="caution">
    <text evidence="2">The sequence shown here is derived from an EMBL/GenBank/DDBJ whole genome shotgun (WGS) entry which is preliminary data.</text>
</comment>
<dbReference type="Proteomes" id="UP000318380">
    <property type="component" value="Unassembled WGS sequence"/>
</dbReference>
<keyword evidence="1" id="KW-0472">Membrane</keyword>
<dbReference type="RefSeq" id="WP_145809207.1">
    <property type="nucleotide sequence ID" value="NZ_VIVK01000001.1"/>
</dbReference>
<evidence type="ECO:0000256" key="1">
    <source>
        <dbReference type="SAM" id="Phobius"/>
    </source>
</evidence>
<name>A0A561BW76_9ACTN</name>
<evidence type="ECO:0000313" key="3">
    <source>
        <dbReference type="Proteomes" id="UP000318380"/>
    </source>
</evidence>
<reference evidence="2 3" key="1">
    <citation type="submission" date="2019-06" db="EMBL/GenBank/DDBJ databases">
        <title>Sequencing the genomes of 1000 actinobacteria strains.</title>
        <authorList>
            <person name="Klenk H.-P."/>
        </authorList>
    </citation>
    <scope>NUCLEOTIDE SEQUENCE [LARGE SCALE GENOMIC DNA]</scope>
    <source>
        <strain evidence="2 3">DSM 24683</strain>
    </source>
</reference>
<organism evidence="2 3">
    <name type="scientific">Kribbella amoyensis</name>
    <dbReference type="NCBI Taxonomy" id="996641"/>
    <lineage>
        <taxon>Bacteria</taxon>
        <taxon>Bacillati</taxon>
        <taxon>Actinomycetota</taxon>
        <taxon>Actinomycetes</taxon>
        <taxon>Propionibacteriales</taxon>
        <taxon>Kribbellaceae</taxon>
        <taxon>Kribbella</taxon>
    </lineage>
</organism>
<feature type="transmembrane region" description="Helical" evidence="1">
    <location>
        <begin position="20"/>
        <end position="41"/>
    </location>
</feature>
<keyword evidence="3" id="KW-1185">Reference proteome</keyword>
<dbReference type="EMBL" id="VIVK01000001">
    <property type="protein sequence ID" value="TWD83111.1"/>
    <property type="molecule type" value="Genomic_DNA"/>
</dbReference>
<protein>
    <submittedName>
        <fullName evidence="2">Uncharacterized protein</fullName>
    </submittedName>
</protein>
<proteinExistence type="predicted"/>
<keyword evidence="1" id="KW-1133">Transmembrane helix</keyword>